<keyword evidence="2" id="KW-1185">Reference proteome</keyword>
<evidence type="ECO:0000313" key="2">
    <source>
        <dbReference type="Proteomes" id="UP000652761"/>
    </source>
</evidence>
<dbReference type="Proteomes" id="UP000652761">
    <property type="component" value="Unassembled WGS sequence"/>
</dbReference>
<comment type="caution">
    <text evidence="1">The sequence shown here is derived from an EMBL/GenBank/DDBJ whole genome shotgun (WGS) entry which is preliminary data.</text>
</comment>
<gene>
    <name evidence="1" type="ORF">Taro_048282</name>
</gene>
<organism evidence="1 2">
    <name type="scientific">Colocasia esculenta</name>
    <name type="common">Wild taro</name>
    <name type="synonym">Arum esculentum</name>
    <dbReference type="NCBI Taxonomy" id="4460"/>
    <lineage>
        <taxon>Eukaryota</taxon>
        <taxon>Viridiplantae</taxon>
        <taxon>Streptophyta</taxon>
        <taxon>Embryophyta</taxon>
        <taxon>Tracheophyta</taxon>
        <taxon>Spermatophyta</taxon>
        <taxon>Magnoliopsida</taxon>
        <taxon>Liliopsida</taxon>
        <taxon>Araceae</taxon>
        <taxon>Aroideae</taxon>
        <taxon>Colocasieae</taxon>
        <taxon>Colocasia</taxon>
    </lineage>
</organism>
<sequence>MEDTSRQVQVWCSWSSSAHLSVCALRRLREPACGVAFTGAVLLSAEPVEVSRPCWLSPCCWGVCCRCCVFGLVYLCAVVRCARDAELSRCLACCVAPLVERCNTCLWLLSAWCWLVVSSGSSQECSAFVLGHRCIALWFEVCRLVGLRSGEVLPGRLLALFGRGSPQSCLVFALVVSALSLCGDELSLLPVGLSVLQSAWAFSVKVLCAWPCVWLLRWPACLIVRFQVSRLRWRDLCVPVA</sequence>
<name>A0A843X2J7_COLES</name>
<protein>
    <submittedName>
        <fullName evidence="1">Uncharacterized protein</fullName>
    </submittedName>
</protein>
<dbReference type="AlphaFoldDB" id="A0A843X2J7"/>
<dbReference type="EMBL" id="NMUH01006470">
    <property type="protein sequence ID" value="MQM15336.1"/>
    <property type="molecule type" value="Genomic_DNA"/>
</dbReference>
<reference evidence="1" key="1">
    <citation type="submission" date="2017-07" db="EMBL/GenBank/DDBJ databases">
        <title>Taro Niue Genome Assembly and Annotation.</title>
        <authorList>
            <person name="Atibalentja N."/>
            <person name="Keating K."/>
            <person name="Fields C.J."/>
        </authorList>
    </citation>
    <scope>NUCLEOTIDE SEQUENCE</scope>
    <source>
        <strain evidence="1">Niue_2</strain>
        <tissue evidence="1">Leaf</tissue>
    </source>
</reference>
<proteinExistence type="predicted"/>
<evidence type="ECO:0000313" key="1">
    <source>
        <dbReference type="EMBL" id="MQM15336.1"/>
    </source>
</evidence>
<accession>A0A843X2J7</accession>